<dbReference type="GeneID" id="69649135"/>
<organism evidence="2 3">
    <name type="scientific">Vibrio crassostreae</name>
    <dbReference type="NCBI Taxonomy" id="246167"/>
    <lineage>
        <taxon>Bacteria</taxon>
        <taxon>Pseudomonadati</taxon>
        <taxon>Pseudomonadota</taxon>
        <taxon>Gammaproteobacteria</taxon>
        <taxon>Vibrionales</taxon>
        <taxon>Vibrionaceae</taxon>
        <taxon>Vibrio</taxon>
    </lineage>
</organism>
<evidence type="ECO:0000256" key="1">
    <source>
        <dbReference type="SAM" id="Coils"/>
    </source>
</evidence>
<proteinExistence type="predicted"/>
<feature type="coiled-coil region" evidence="1">
    <location>
        <begin position="181"/>
        <end position="243"/>
    </location>
</feature>
<comment type="caution">
    <text evidence="2">The sequence shown here is derived from an EMBL/GenBank/DDBJ whole genome shotgun (WGS) entry which is preliminary data.</text>
</comment>
<dbReference type="RefSeq" id="WP_055318670.1">
    <property type="nucleotide sequence ID" value="NZ_CAWQCV010000149.1"/>
</dbReference>
<keyword evidence="1" id="KW-0175">Coiled coil</keyword>
<evidence type="ECO:0000313" key="2">
    <source>
        <dbReference type="EMBL" id="CDT03990.1"/>
    </source>
</evidence>
<evidence type="ECO:0000313" key="3">
    <source>
        <dbReference type="Proteomes" id="UP000049495"/>
    </source>
</evidence>
<name>A0A822MPK5_9VIBR</name>
<gene>
    <name evidence="2" type="ORF">VCR5J5_1370249</name>
</gene>
<protein>
    <submittedName>
        <fullName evidence="2">Uncharacterized protein</fullName>
    </submittedName>
</protein>
<dbReference type="EMBL" id="CCJV01000043">
    <property type="protein sequence ID" value="CDT03990.1"/>
    <property type="molecule type" value="Genomic_DNA"/>
</dbReference>
<accession>A0A822MPK5</accession>
<reference evidence="3" key="1">
    <citation type="submission" date="2014-06" db="EMBL/GenBank/DDBJ databases">
        <authorList>
            <person name="Le Roux Frederique"/>
        </authorList>
    </citation>
    <scope>NUCLEOTIDE SEQUENCE [LARGE SCALE GENOMIC DNA]</scope>
    <source>
        <strain evidence="3">J5-5</strain>
    </source>
</reference>
<sequence length="249" mass="29019">MKALDKWGVSWVDQLTENELDWLITHLDKKGISSPYDSSVQSFGLSKKEHACNRLVTINSEGEYRKIRQSYRQFKYRQSSSSKTRSYTLNNQAITELDKLRSSLSQAQSRAIPLSNSDVIEHLIHDTYNGLIDRKRIDRLAQKQLKHDKEIEKLRYERVNFGNARMAELKKGAQSNQTSIVEQLTAENENLHQELEDKLTKNALLQHKIDTQTSLYDEFLSENERLKSEVDQLKKRIQALLEAKKRLDL</sequence>
<dbReference type="Proteomes" id="UP000049495">
    <property type="component" value="Unassembled WGS sequence"/>
</dbReference>
<dbReference type="AlphaFoldDB" id="A0A822MPK5"/>